<organism evidence="2 3">
    <name type="scientific">Candidatus Electrothrix aarhusensis</name>
    <dbReference type="NCBI Taxonomy" id="1859131"/>
    <lineage>
        <taxon>Bacteria</taxon>
        <taxon>Pseudomonadati</taxon>
        <taxon>Thermodesulfobacteriota</taxon>
        <taxon>Desulfobulbia</taxon>
        <taxon>Desulfobulbales</taxon>
        <taxon>Desulfobulbaceae</taxon>
        <taxon>Candidatus Electrothrix</taxon>
    </lineage>
</organism>
<dbReference type="PROSITE" id="PS01009">
    <property type="entry name" value="CRISP_1"/>
    <property type="match status" value="1"/>
</dbReference>
<dbReference type="InterPro" id="IPR018244">
    <property type="entry name" value="Allrgn_V5/Tpx1_CS"/>
</dbReference>
<dbReference type="InterPro" id="IPR002413">
    <property type="entry name" value="V5_allergen-like"/>
</dbReference>
<dbReference type="Gene3D" id="3.40.33.10">
    <property type="entry name" value="CAP"/>
    <property type="match status" value="1"/>
</dbReference>
<protein>
    <submittedName>
        <fullName evidence="2">Pathogenesis-related protein 1</fullName>
    </submittedName>
</protein>
<dbReference type="InterPro" id="IPR035940">
    <property type="entry name" value="CAP_sf"/>
</dbReference>
<dbReference type="Pfam" id="PF00188">
    <property type="entry name" value="CAP"/>
    <property type="match status" value="1"/>
</dbReference>
<comment type="caution">
    <text evidence="2">The sequence shown here is derived from an EMBL/GenBank/DDBJ whole genome shotgun (WGS) entry which is preliminary data.</text>
</comment>
<dbReference type="InterPro" id="IPR014044">
    <property type="entry name" value="CAP_dom"/>
</dbReference>
<dbReference type="SMART" id="SM00198">
    <property type="entry name" value="SCP"/>
    <property type="match status" value="1"/>
</dbReference>
<reference evidence="2 3" key="1">
    <citation type="submission" date="2017-01" db="EMBL/GenBank/DDBJ databases">
        <title>The cable genome- insights into the physiology and evolution of filamentous bacteria capable of sulfide oxidation via long distance electron transfer.</title>
        <authorList>
            <person name="Schreiber L."/>
            <person name="Bjerg J.T."/>
            <person name="Boggild A."/>
            <person name="Van De Vossenberg J."/>
            <person name="Meysman F."/>
            <person name="Nielsen L.P."/>
            <person name="Schramm A."/>
            <person name="Kjeldsen K.U."/>
        </authorList>
    </citation>
    <scope>NUCLEOTIDE SEQUENCE [LARGE SCALE GENOMIC DNA]</scope>
    <source>
        <strain evidence="2">MCF</strain>
    </source>
</reference>
<dbReference type="Proteomes" id="UP000287853">
    <property type="component" value="Unassembled WGS sequence"/>
</dbReference>
<dbReference type="AlphaFoldDB" id="A0A3S4TAI1"/>
<dbReference type="PANTHER" id="PTHR10334">
    <property type="entry name" value="CYSTEINE-RICH SECRETORY PROTEIN-RELATED"/>
    <property type="match status" value="1"/>
</dbReference>
<proteinExistence type="predicted"/>
<sequence>MDTSAILAVHNQWRSKTGVSDLKWSDDLAASSQKWADQLAGNGCRMKHSTGSTGENIYWAGAAQRSDGTSSMQKITEQNVVDAWGNEVEDYDYASNSCHGVCGHYTQVVWKSTSEVGCGAVLCSDKAQIWVCQYTVRGNMVGQKPY</sequence>
<dbReference type="SUPFAM" id="SSF55797">
    <property type="entry name" value="PR-1-like"/>
    <property type="match status" value="1"/>
</dbReference>
<dbReference type="PRINTS" id="PR00837">
    <property type="entry name" value="V5TPXLIKE"/>
</dbReference>
<keyword evidence="3" id="KW-1185">Reference proteome</keyword>
<accession>A0A3S4TAI1</accession>
<dbReference type="InterPro" id="IPR001283">
    <property type="entry name" value="CRISP-related"/>
</dbReference>
<evidence type="ECO:0000313" key="2">
    <source>
        <dbReference type="EMBL" id="RWX46461.1"/>
    </source>
</evidence>
<name>A0A3S4TAI1_9BACT</name>
<gene>
    <name evidence="2" type="ORF">H206_00868</name>
</gene>
<evidence type="ECO:0000313" key="3">
    <source>
        <dbReference type="Proteomes" id="UP000287853"/>
    </source>
</evidence>
<dbReference type="PRINTS" id="PR00838">
    <property type="entry name" value="V5ALLERGEN"/>
</dbReference>
<dbReference type="GO" id="GO:0005576">
    <property type="term" value="C:extracellular region"/>
    <property type="evidence" value="ECO:0007669"/>
    <property type="project" value="InterPro"/>
</dbReference>
<evidence type="ECO:0000259" key="1">
    <source>
        <dbReference type="SMART" id="SM00198"/>
    </source>
</evidence>
<dbReference type="EMBL" id="MTKO01000064">
    <property type="protein sequence ID" value="RWX46461.1"/>
    <property type="molecule type" value="Genomic_DNA"/>
</dbReference>
<feature type="domain" description="SCP" evidence="1">
    <location>
        <begin position="1"/>
        <end position="142"/>
    </location>
</feature>